<dbReference type="Proteomes" id="UP000626109">
    <property type="component" value="Unassembled WGS sequence"/>
</dbReference>
<dbReference type="EMBL" id="CAJNNW010009480">
    <property type="protein sequence ID" value="CAE8650989.1"/>
    <property type="molecule type" value="Genomic_DNA"/>
</dbReference>
<evidence type="ECO:0000313" key="2">
    <source>
        <dbReference type="EMBL" id="CAE8650989.1"/>
    </source>
</evidence>
<protein>
    <submittedName>
        <fullName evidence="2">Uncharacterized protein</fullName>
    </submittedName>
</protein>
<comment type="caution">
    <text evidence="2">The sequence shown here is derived from an EMBL/GenBank/DDBJ whole genome shotgun (WGS) entry which is preliminary data.</text>
</comment>
<gene>
    <name evidence="2" type="ORF">PGLA2088_LOCUS8747</name>
</gene>
<proteinExistence type="predicted"/>
<evidence type="ECO:0000313" key="3">
    <source>
        <dbReference type="Proteomes" id="UP000626109"/>
    </source>
</evidence>
<organism evidence="2 3">
    <name type="scientific">Polarella glacialis</name>
    <name type="common">Dinoflagellate</name>
    <dbReference type="NCBI Taxonomy" id="89957"/>
    <lineage>
        <taxon>Eukaryota</taxon>
        <taxon>Sar</taxon>
        <taxon>Alveolata</taxon>
        <taxon>Dinophyceae</taxon>
        <taxon>Suessiales</taxon>
        <taxon>Suessiaceae</taxon>
        <taxon>Polarella</taxon>
    </lineage>
</organism>
<evidence type="ECO:0000256" key="1">
    <source>
        <dbReference type="SAM" id="MobiDB-lite"/>
    </source>
</evidence>
<accession>A0A813IJM3</accession>
<dbReference type="AlphaFoldDB" id="A0A813IJM3"/>
<reference evidence="2" key="1">
    <citation type="submission" date="2021-02" db="EMBL/GenBank/DDBJ databases">
        <authorList>
            <person name="Dougan E. K."/>
            <person name="Rhodes N."/>
            <person name="Thang M."/>
            <person name="Chan C."/>
        </authorList>
    </citation>
    <scope>NUCLEOTIDE SEQUENCE</scope>
</reference>
<sequence>MTDSSSPLKRHRLSFKQPPPPEPQKASPPESGPPPEHVMRILIGMGGQFVEVEMTDGLSFDAVLAAVRSSPAAPPFPQTWVKLVASGAAVQSMEALCCCEAEQDPVFAVFSRSLDEMKLSEVAEELAMEEAEFKGHAFALSKLPPGSHPREVADYLWTNNLLLTSSQSTALFDTLLHKLVASGRHPGCCGIRGELMFALHSFCLQQHHVGEPNDGSDECMWAGLGWNGKHLPNPSQRLLTRGRLKSWGTVAATASSSSNDSWPSWDVSQIRAVAVARREGKPEPLAHMMFVNSHDHDWRKL</sequence>
<name>A0A813IJM3_POLGL</name>
<feature type="region of interest" description="Disordered" evidence="1">
    <location>
        <begin position="1"/>
        <end position="36"/>
    </location>
</feature>